<protein>
    <recommendedName>
        <fullName evidence="2">HTH OST-type domain-containing protein</fullName>
    </recommendedName>
</protein>
<evidence type="ECO:0000313" key="4">
    <source>
        <dbReference type="Proteomes" id="UP000001950"/>
    </source>
</evidence>
<feature type="region of interest" description="Disordered" evidence="1">
    <location>
        <begin position="55"/>
        <end position="81"/>
    </location>
</feature>
<feature type="domain" description="HTH OST-type" evidence="2">
    <location>
        <begin position="300"/>
        <end position="374"/>
    </location>
</feature>
<reference evidence="3 4" key="1">
    <citation type="journal article" date="2005" name="Science">
        <title>Genome of the host-cell transforming parasite Theileria annulata compared with T. parva.</title>
        <authorList>
            <person name="Pain A."/>
            <person name="Renauld H."/>
            <person name="Berriman M."/>
            <person name="Murphy L."/>
            <person name="Yeats C.A."/>
            <person name="Weir W."/>
            <person name="Kerhornou A."/>
            <person name="Aslett M."/>
            <person name="Bishop R."/>
            <person name="Bouchier C."/>
            <person name="Cochet M."/>
            <person name="Coulson R.M.R."/>
            <person name="Cronin A."/>
            <person name="de Villiers E.P."/>
            <person name="Fraser A."/>
            <person name="Fosker N."/>
            <person name="Gardner M."/>
            <person name="Goble A."/>
            <person name="Griffiths-Jones S."/>
            <person name="Harris D.E."/>
            <person name="Katzer F."/>
            <person name="Larke N."/>
            <person name="Lord A."/>
            <person name="Maser P."/>
            <person name="McKellar S."/>
            <person name="Mooney P."/>
            <person name="Morton F."/>
            <person name="Nene V."/>
            <person name="O'Neil S."/>
            <person name="Price C."/>
            <person name="Quail M.A."/>
            <person name="Rabbinowitsch E."/>
            <person name="Rawlings N.D."/>
            <person name="Rutter S."/>
            <person name="Saunders D."/>
            <person name="Seeger K."/>
            <person name="Shah T."/>
            <person name="Squares R."/>
            <person name="Squares S."/>
            <person name="Tivey A."/>
            <person name="Walker A.R."/>
            <person name="Woodward J."/>
            <person name="Dobbelaere D.A.E."/>
            <person name="Langsley G."/>
            <person name="Rajandream M.A."/>
            <person name="McKeever D."/>
            <person name="Shiels B."/>
            <person name="Tait A."/>
            <person name="Barrell B.G."/>
            <person name="Hall N."/>
        </authorList>
    </citation>
    <scope>NUCLEOTIDE SEQUENCE [LARGE SCALE GENOMIC DNA]</scope>
    <source>
        <strain evidence="4">Ankara</strain>
    </source>
</reference>
<feature type="region of interest" description="Disordered" evidence="1">
    <location>
        <begin position="1"/>
        <end position="40"/>
    </location>
</feature>
<feature type="compositionally biased region" description="Basic and acidic residues" evidence="1">
    <location>
        <begin position="1"/>
        <end position="29"/>
    </location>
</feature>
<dbReference type="eggNOG" id="ENOG502SBNT">
    <property type="taxonomic scope" value="Eukaryota"/>
</dbReference>
<dbReference type="Pfam" id="PF14418">
    <property type="entry name" value="OHA"/>
    <property type="match status" value="1"/>
</dbReference>
<dbReference type="EMBL" id="CR940348">
    <property type="protein sequence ID" value="CAI74854.1"/>
    <property type="molecule type" value="Genomic_DNA"/>
</dbReference>
<dbReference type="AlphaFoldDB" id="Q4UDI5"/>
<dbReference type="OrthoDB" id="369831at2759"/>
<keyword evidence="4" id="KW-1185">Reference proteome</keyword>
<feature type="compositionally biased region" description="Low complexity" evidence="1">
    <location>
        <begin position="55"/>
        <end position="65"/>
    </location>
</feature>
<evidence type="ECO:0000259" key="2">
    <source>
        <dbReference type="PROSITE" id="PS51644"/>
    </source>
</evidence>
<sequence length="423" mass="48289">MKERNLLKESRLESNLIKDKLGPSKDYQHDSNTSCSSDGGSFSSFSTTYTSNLNNSNSSGDILGNRCSKRKGSKNKNPSKSSTKLDYIYKAISELYEEEIVPSVHEIRRKLSKNEGPCMNGQKLLKLCSSDEKFKIVRMKDPGPNSRDIPNEWAILIRSRPFKHFNKVVDENLVRVASDYLAFVSSYLYYMLSEPNENKKLNNMNFDCRIKNAYDKLTELEVTIIPVEDIFNIGGRYVFAEHLKKNGPKEFRNLSLGTIVNVVQKLNEMGLLVYRGNCLVPVVTSKMAANKFNNAVNKMNQEELSKIRRDLLSLFNVESKIPLSSLPLLYRRVHGVELRYRDLGYDKLSDFIKNEVPMCRITIHSNQYVATICSDEEDASTLDNSSNKSTDDIKSNFSHFCTSPNCFNTPFTTVLYPLKITRF</sequence>
<evidence type="ECO:0000313" key="3">
    <source>
        <dbReference type="EMBL" id="CAI74854.1"/>
    </source>
</evidence>
<evidence type="ECO:0000256" key="1">
    <source>
        <dbReference type="SAM" id="MobiDB-lite"/>
    </source>
</evidence>
<dbReference type="RefSeq" id="XP_952586.1">
    <property type="nucleotide sequence ID" value="XM_947493.1"/>
</dbReference>
<dbReference type="VEuPathDB" id="PiroplasmaDB:TA11490"/>
<dbReference type="KEGG" id="tan:TA11490"/>
<dbReference type="InterPro" id="IPR025605">
    <property type="entry name" value="OST-HTH/LOTUS_dom"/>
</dbReference>
<dbReference type="PROSITE" id="PS51644">
    <property type="entry name" value="HTH_OST"/>
    <property type="match status" value="1"/>
</dbReference>
<dbReference type="CDD" id="cd08824">
    <property type="entry name" value="LOTUS"/>
    <property type="match status" value="1"/>
</dbReference>
<gene>
    <name evidence="3" type="ORF">TA11490</name>
</gene>
<dbReference type="OMA" id="NEWAILI"/>
<proteinExistence type="predicted"/>
<name>Q4UDI5_THEAN</name>
<dbReference type="InParanoid" id="Q4UDI5"/>
<accession>Q4UDI5</accession>
<dbReference type="GeneID" id="3862364"/>
<organism evidence="3 4">
    <name type="scientific">Theileria annulata</name>
    <dbReference type="NCBI Taxonomy" id="5874"/>
    <lineage>
        <taxon>Eukaryota</taxon>
        <taxon>Sar</taxon>
        <taxon>Alveolata</taxon>
        <taxon>Apicomplexa</taxon>
        <taxon>Aconoidasida</taxon>
        <taxon>Piroplasmida</taxon>
        <taxon>Theileriidae</taxon>
        <taxon>Theileria</taxon>
    </lineage>
</organism>
<dbReference type="InterPro" id="IPR041966">
    <property type="entry name" value="LOTUS-like"/>
</dbReference>
<dbReference type="InterPro" id="IPR025677">
    <property type="entry name" value="OST-HTH-assoc_dom"/>
</dbReference>
<dbReference type="Pfam" id="PF12872">
    <property type="entry name" value="OST-HTH"/>
    <property type="match status" value="1"/>
</dbReference>
<dbReference type="Gene3D" id="3.30.420.610">
    <property type="entry name" value="LOTUS domain-like"/>
    <property type="match status" value="1"/>
</dbReference>
<dbReference type="Proteomes" id="UP000001950">
    <property type="component" value="Chromosome 2"/>
</dbReference>
<feature type="compositionally biased region" description="Low complexity" evidence="1">
    <location>
        <begin position="31"/>
        <end position="40"/>
    </location>
</feature>